<dbReference type="Proteomes" id="UP001383192">
    <property type="component" value="Unassembled WGS sequence"/>
</dbReference>
<evidence type="ECO:0000313" key="4">
    <source>
        <dbReference type="Proteomes" id="UP001383192"/>
    </source>
</evidence>
<name>A0AAW0CGH5_9AGAR</name>
<protein>
    <submittedName>
        <fullName evidence="3">Aryl-alcohol dehydrogenase aad14</fullName>
    </submittedName>
</protein>
<accession>A0AAW0CGH5</accession>
<dbReference type="InterPro" id="IPR011990">
    <property type="entry name" value="TPR-like_helical_dom_sf"/>
</dbReference>
<evidence type="ECO:0000256" key="2">
    <source>
        <dbReference type="SAM" id="MobiDB-lite"/>
    </source>
</evidence>
<reference evidence="3 4" key="1">
    <citation type="submission" date="2024-01" db="EMBL/GenBank/DDBJ databases">
        <title>A draft genome for a cacao thread blight-causing isolate of Paramarasmius palmivorus.</title>
        <authorList>
            <person name="Baruah I.K."/>
            <person name="Bukari Y."/>
            <person name="Amoako-Attah I."/>
            <person name="Meinhardt L.W."/>
            <person name="Bailey B.A."/>
            <person name="Cohen S.P."/>
        </authorList>
    </citation>
    <scope>NUCLEOTIDE SEQUENCE [LARGE SCALE GENOMIC DNA]</scope>
    <source>
        <strain evidence="3 4">GH-12</strain>
    </source>
</reference>
<dbReference type="EMBL" id="JAYKXP010000039">
    <property type="protein sequence ID" value="KAK7039185.1"/>
    <property type="molecule type" value="Genomic_DNA"/>
</dbReference>
<sequence>MFSAALAFKSPETLPTFSARHESTTKVAYRPRRSRLQAGGLAVRQAKEPTNALAELTKKVEALEQVAAVHEAELQPLEYTEEQLLTIYEDLLSHPEPEGASMQQEELDPEVLLAHDISLVESLDQRLATVGESSRMESLSDVEDHLRIGYGSQGPHQRVLGNIQKMVERINSVQEATGAIVSREILSDEEWASLLRVCLNSRDSQSAELALGLMKDTDAKVTEKHINAALECYVERGDPIAFEESLARHVQGMTHTHSSCRDISDLFVGVPTEDQRHLHIKVHLKASPPDAIPVNALSVLHEYENKNNLPAMRSYSKVIKHLFTVPTSAAQAHAWDLFTHMRYVAHPDPDIIVYTQMIRACASFYTASRQAEPERALDLWHEMTIEKGIKPTTGAYNAVILACARSGRKSYVNEAFRLAKEMLDANRDAFGRPAYAPDLGTFKALLDGAKRIGDLGRVRWILAEMIGGRNMLKVDEEVMVHVFHGYARYKVPFKRELAKLVEAPEGGELNEVSGASVTTEQGQSSSENSAVSGEATPTFTHIPPQSRHEVLTEVDALLHRIEQETKEDRDISDETFWIRQEV</sequence>
<dbReference type="InterPro" id="IPR051222">
    <property type="entry name" value="PPR/CCM1_RNA-binding"/>
</dbReference>
<feature type="region of interest" description="Disordered" evidence="2">
    <location>
        <begin position="511"/>
        <end position="546"/>
    </location>
</feature>
<organism evidence="3 4">
    <name type="scientific">Paramarasmius palmivorus</name>
    <dbReference type="NCBI Taxonomy" id="297713"/>
    <lineage>
        <taxon>Eukaryota</taxon>
        <taxon>Fungi</taxon>
        <taxon>Dikarya</taxon>
        <taxon>Basidiomycota</taxon>
        <taxon>Agaricomycotina</taxon>
        <taxon>Agaricomycetes</taxon>
        <taxon>Agaricomycetidae</taxon>
        <taxon>Agaricales</taxon>
        <taxon>Marasmiineae</taxon>
        <taxon>Marasmiaceae</taxon>
        <taxon>Paramarasmius</taxon>
    </lineage>
</organism>
<keyword evidence="4" id="KW-1185">Reference proteome</keyword>
<dbReference type="PANTHER" id="PTHR47942">
    <property type="entry name" value="TETRATRICOPEPTIDE REPEAT (TPR)-LIKE SUPERFAMILY PROTEIN-RELATED"/>
    <property type="match status" value="1"/>
</dbReference>
<dbReference type="AlphaFoldDB" id="A0AAW0CGH5"/>
<evidence type="ECO:0000313" key="3">
    <source>
        <dbReference type="EMBL" id="KAK7039185.1"/>
    </source>
</evidence>
<feature type="compositionally biased region" description="Polar residues" evidence="2">
    <location>
        <begin position="513"/>
        <end position="539"/>
    </location>
</feature>
<comment type="caution">
    <text evidence="3">The sequence shown here is derived from an EMBL/GenBank/DDBJ whole genome shotgun (WGS) entry which is preliminary data.</text>
</comment>
<dbReference type="Gene3D" id="1.25.40.10">
    <property type="entry name" value="Tetratricopeptide repeat domain"/>
    <property type="match status" value="1"/>
</dbReference>
<dbReference type="PANTHER" id="PTHR47942:SF63">
    <property type="entry name" value="PENTATRICOPEPTIDE REPEAT-CONTAINING PROTEIN"/>
    <property type="match status" value="1"/>
</dbReference>
<keyword evidence="1" id="KW-0677">Repeat</keyword>
<proteinExistence type="predicted"/>
<gene>
    <name evidence="3" type="primary">AAD14_15</name>
    <name evidence="3" type="ORF">VNI00_010089</name>
</gene>
<evidence type="ECO:0000256" key="1">
    <source>
        <dbReference type="ARBA" id="ARBA00022737"/>
    </source>
</evidence>